<dbReference type="GO" id="GO:0005509">
    <property type="term" value="F:calcium ion binding"/>
    <property type="evidence" value="ECO:0007669"/>
    <property type="project" value="TreeGrafter"/>
</dbReference>
<dbReference type="InterPro" id="IPR005511">
    <property type="entry name" value="SMP-30"/>
</dbReference>
<proteinExistence type="inferred from homology"/>
<evidence type="ECO:0000313" key="5">
    <source>
        <dbReference type="Proteomes" id="UP001367676"/>
    </source>
</evidence>
<protein>
    <recommendedName>
        <fullName evidence="3">SMP-30/Gluconolactonase/LRE-like region domain-containing protein</fullName>
    </recommendedName>
</protein>
<evidence type="ECO:0000256" key="1">
    <source>
        <dbReference type="ARBA" id="ARBA00008853"/>
    </source>
</evidence>
<dbReference type="PRINTS" id="PR01790">
    <property type="entry name" value="SMP30FAMILY"/>
</dbReference>
<feature type="binding site" evidence="2">
    <location>
        <position position="159"/>
    </location>
    <ligand>
        <name>substrate</name>
    </ligand>
</feature>
<comment type="caution">
    <text evidence="4">The sequence shown here is derived from an EMBL/GenBank/DDBJ whole genome shotgun (WGS) entry which is preliminary data.</text>
</comment>
<dbReference type="GO" id="GO:0004341">
    <property type="term" value="F:gluconolactonase activity"/>
    <property type="evidence" value="ECO:0007669"/>
    <property type="project" value="TreeGrafter"/>
</dbReference>
<feature type="binding site" evidence="2">
    <location>
        <position position="49"/>
    </location>
    <ligand>
        <name>a divalent metal cation</name>
        <dbReference type="ChEBI" id="CHEBI:60240"/>
    </ligand>
</feature>
<keyword evidence="2" id="KW-0862">Zinc</keyword>
<evidence type="ECO:0000259" key="3">
    <source>
        <dbReference type="Pfam" id="PF08450"/>
    </source>
</evidence>
<dbReference type="AlphaFoldDB" id="A0AAN9TW22"/>
<accession>A0AAN9TW22</accession>
<evidence type="ECO:0000313" key="4">
    <source>
        <dbReference type="EMBL" id="KAK7593090.1"/>
    </source>
</evidence>
<feature type="binding site" evidence="2">
    <location>
        <position position="139"/>
    </location>
    <ligand>
        <name>substrate</name>
    </ligand>
</feature>
<name>A0AAN9TW22_9HEMI</name>
<dbReference type="Pfam" id="PF08450">
    <property type="entry name" value="SGL"/>
    <property type="match status" value="1"/>
</dbReference>
<gene>
    <name evidence="4" type="ORF">V9T40_007842</name>
</gene>
<organism evidence="4 5">
    <name type="scientific">Parthenolecanium corni</name>
    <dbReference type="NCBI Taxonomy" id="536013"/>
    <lineage>
        <taxon>Eukaryota</taxon>
        <taxon>Metazoa</taxon>
        <taxon>Ecdysozoa</taxon>
        <taxon>Arthropoda</taxon>
        <taxon>Hexapoda</taxon>
        <taxon>Insecta</taxon>
        <taxon>Pterygota</taxon>
        <taxon>Neoptera</taxon>
        <taxon>Paraneoptera</taxon>
        <taxon>Hemiptera</taxon>
        <taxon>Sternorrhyncha</taxon>
        <taxon>Coccoidea</taxon>
        <taxon>Coccidae</taxon>
        <taxon>Parthenolecanium</taxon>
    </lineage>
</organism>
<keyword evidence="5" id="KW-1185">Reference proteome</keyword>
<feature type="binding site" evidence="2">
    <location>
        <position position="141"/>
    </location>
    <ligand>
        <name>substrate</name>
    </ligand>
</feature>
<dbReference type="InterPro" id="IPR011042">
    <property type="entry name" value="6-blade_b-propeller_TolB-like"/>
</dbReference>
<feature type="binding site" evidence="2">
    <location>
        <position position="193"/>
    </location>
    <ligand>
        <name>a divalent metal cation</name>
        <dbReference type="ChEBI" id="CHEBI:60240"/>
    </ligand>
</feature>
<keyword evidence="2" id="KW-0479">Metal-binding</keyword>
<dbReference type="EMBL" id="JBBCAQ010000020">
    <property type="protein sequence ID" value="KAK7593090.1"/>
    <property type="molecule type" value="Genomic_DNA"/>
</dbReference>
<dbReference type="Proteomes" id="UP001367676">
    <property type="component" value="Unassembled WGS sequence"/>
</dbReference>
<reference evidence="4 5" key="1">
    <citation type="submission" date="2024-03" db="EMBL/GenBank/DDBJ databases">
        <title>Adaptation during the transition from Ophiocordyceps entomopathogen to insect associate is accompanied by gene loss and intensified selection.</title>
        <authorList>
            <person name="Ward C.M."/>
            <person name="Onetto C.A."/>
            <person name="Borneman A.R."/>
        </authorList>
    </citation>
    <scope>NUCLEOTIDE SEQUENCE [LARGE SCALE GENOMIC DNA]</scope>
    <source>
        <strain evidence="4">AWRI1</strain>
        <tissue evidence="4">Single Adult Female</tissue>
    </source>
</reference>
<dbReference type="PANTHER" id="PTHR10907">
    <property type="entry name" value="REGUCALCIN"/>
    <property type="match status" value="1"/>
</dbReference>
<evidence type="ECO:0000256" key="2">
    <source>
        <dbReference type="PIRSR" id="PIRSR605511-2"/>
    </source>
</evidence>
<dbReference type="PANTHER" id="PTHR10907:SF66">
    <property type="entry name" value="MIP34848P1-RELATED"/>
    <property type="match status" value="1"/>
</dbReference>
<feature type="domain" description="SMP-30/Gluconolactonase/LRE-like region" evidence="3">
    <location>
        <begin position="49"/>
        <end position="226"/>
    </location>
</feature>
<dbReference type="Gene3D" id="2.120.10.30">
    <property type="entry name" value="TolB, C-terminal domain"/>
    <property type="match status" value="1"/>
</dbReference>
<dbReference type="SUPFAM" id="SSF63829">
    <property type="entry name" value="Calcium-dependent phosphotriesterase"/>
    <property type="match status" value="1"/>
</dbReference>
<comment type="similarity">
    <text evidence="1">Belongs to the SMP-30/CGR1 family.</text>
</comment>
<comment type="cofactor">
    <cofactor evidence="2">
        <name>Zn(2+)</name>
        <dbReference type="ChEBI" id="CHEBI:29105"/>
    </cofactor>
    <text evidence="2">Binds 1 divalent metal cation per subunit.</text>
</comment>
<sequence length="247" mass="27836">MRFLPVQAVLPDVRIYPYVCDEVNAIYTQLYQHRGPIIRQLTPSLNHLEGPHWDAEKQLLFFVDISDHKVYQYNPYDGRLTFAHIGATVGAVIPIQGTKTKFLIGAGTSLAVLTWNGRNVTSPFIQVLTTVDRDKPGNRFNDGKADAVGRLWIGTMGIENPVGVVAPNRGTLFRAANNSCQLEPIFTGVSISNGLAWSLDNRFMFYIDSPTKRVEKFDYNLLSGTLMMIDHVHRRYLTHGRCLKRSV</sequence>
<dbReference type="InterPro" id="IPR013658">
    <property type="entry name" value="SGL"/>
</dbReference>
<dbReference type="GO" id="GO:0019853">
    <property type="term" value="P:L-ascorbic acid biosynthetic process"/>
    <property type="evidence" value="ECO:0007669"/>
    <property type="project" value="TreeGrafter"/>
</dbReference>